<evidence type="ECO:0000313" key="2">
    <source>
        <dbReference type="Proteomes" id="UP000054600"/>
    </source>
</evidence>
<keyword evidence="2" id="KW-1185">Reference proteome</keyword>
<dbReference type="AlphaFoldDB" id="A0A0W0Z517"/>
<comment type="caution">
    <text evidence="1">The sequence shown here is derived from an EMBL/GenBank/DDBJ whole genome shotgun (WGS) entry which is preliminary data.</text>
</comment>
<proteinExistence type="predicted"/>
<dbReference type="EMBL" id="LNYW01000019">
    <property type="protein sequence ID" value="KTD64210.1"/>
    <property type="molecule type" value="Genomic_DNA"/>
</dbReference>
<organism evidence="1 2">
    <name type="scientific">Legionella shakespearei DSM 23087</name>
    <dbReference type="NCBI Taxonomy" id="1122169"/>
    <lineage>
        <taxon>Bacteria</taxon>
        <taxon>Pseudomonadati</taxon>
        <taxon>Pseudomonadota</taxon>
        <taxon>Gammaproteobacteria</taxon>
        <taxon>Legionellales</taxon>
        <taxon>Legionellaceae</taxon>
        <taxon>Legionella</taxon>
    </lineage>
</organism>
<reference evidence="1 2" key="1">
    <citation type="submission" date="2015-11" db="EMBL/GenBank/DDBJ databases">
        <title>Genomic analysis of 38 Legionella species identifies large and diverse effector repertoires.</title>
        <authorList>
            <person name="Burstein D."/>
            <person name="Amaro F."/>
            <person name="Zusman T."/>
            <person name="Lifshitz Z."/>
            <person name="Cohen O."/>
            <person name="Gilbert J.A."/>
            <person name="Pupko T."/>
            <person name="Shuman H.A."/>
            <person name="Segal G."/>
        </authorList>
    </citation>
    <scope>NUCLEOTIDE SEQUENCE [LARGE SCALE GENOMIC DNA]</scope>
    <source>
        <strain evidence="1 2">ATCC 49655</strain>
    </source>
</reference>
<accession>A0A0W0Z517</accession>
<sequence length="85" mass="9605">MNIFMRIYLFYSQGKFFGHYVIAHKDALNQMKTQVKVIISAINFSLVVARSTSPESGMVTVFGDQLRAKRRAQDDVDMGMARIGS</sequence>
<dbReference type="PATRIC" id="fig|1122169.6.peg.734"/>
<protein>
    <submittedName>
        <fullName evidence="1">Uncharacterized protein</fullName>
    </submittedName>
</protein>
<dbReference type="Proteomes" id="UP000054600">
    <property type="component" value="Unassembled WGS sequence"/>
</dbReference>
<evidence type="ECO:0000313" key="1">
    <source>
        <dbReference type="EMBL" id="KTD64210.1"/>
    </source>
</evidence>
<gene>
    <name evidence="1" type="ORF">Lsha_0641</name>
</gene>
<name>A0A0W0Z517_9GAMM</name>